<feature type="domain" description="tRNA/rRNA methyltransferase SpoU type" evidence="3">
    <location>
        <begin position="6"/>
        <end position="46"/>
    </location>
</feature>
<evidence type="ECO:0000256" key="1">
    <source>
        <dbReference type="ARBA" id="ARBA00022603"/>
    </source>
</evidence>
<dbReference type="InterPro" id="IPR001537">
    <property type="entry name" value="SpoU_MeTrfase"/>
</dbReference>
<accession>A0A1F8GCF7</accession>
<reference evidence="4 5" key="1">
    <citation type="journal article" date="2016" name="Nat. Commun.">
        <title>Thousands of microbial genomes shed light on interconnected biogeochemical processes in an aquifer system.</title>
        <authorList>
            <person name="Anantharaman K."/>
            <person name="Brown C.T."/>
            <person name="Hug L.A."/>
            <person name="Sharon I."/>
            <person name="Castelle C.J."/>
            <person name="Probst A.J."/>
            <person name="Thomas B.C."/>
            <person name="Singh A."/>
            <person name="Wilkins M.J."/>
            <person name="Karaoz U."/>
            <person name="Brodie E.L."/>
            <person name="Williams K.H."/>
            <person name="Hubbard S.S."/>
            <person name="Banfield J.F."/>
        </authorList>
    </citation>
    <scope>NUCLEOTIDE SEQUENCE [LARGE SCALE GENOMIC DNA]</scope>
</reference>
<dbReference type="GO" id="GO:0003723">
    <property type="term" value="F:RNA binding"/>
    <property type="evidence" value="ECO:0007669"/>
    <property type="project" value="InterPro"/>
</dbReference>
<dbReference type="SUPFAM" id="SSF75217">
    <property type="entry name" value="alpha/beta knot"/>
    <property type="match status" value="1"/>
</dbReference>
<gene>
    <name evidence="4" type="ORF">A2918_03550</name>
</gene>
<dbReference type="Pfam" id="PF00588">
    <property type="entry name" value="SpoU_methylase"/>
    <property type="match status" value="1"/>
</dbReference>
<proteinExistence type="predicted"/>
<sequence length="137" mass="15850">MKTKSIIIILDNIRSRENVGSIFRTADGAGVDKIYLCGITPTPKMNNELRIMNNEKRPKNRNSKFTIHNSEILLTDKISKTALGAEKWVPWEYRKQAWRLLLELKNQKSKCKIVGLEQTKNSKNIFELRSQVLSSKF</sequence>
<dbReference type="EMBL" id="MGKI01000005">
    <property type="protein sequence ID" value="OGN23065.1"/>
    <property type="molecule type" value="Genomic_DNA"/>
</dbReference>
<protein>
    <recommendedName>
        <fullName evidence="3">tRNA/rRNA methyltransferase SpoU type domain-containing protein</fullName>
    </recommendedName>
</protein>
<dbReference type="InterPro" id="IPR029026">
    <property type="entry name" value="tRNA_m1G_MTases_N"/>
</dbReference>
<dbReference type="GO" id="GO:0008173">
    <property type="term" value="F:RNA methyltransferase activity"/>
    <property type="evidence" value="ECO:0007669"/>
    <property type="project" value="InterPro"/>
</dbReference>
<organism evidence="4 5">
    <name type="scientific">Candidatus Yanofskybacteria bacterium RIFCSPLOWO2_01_FULL_42_49</name>
    <dbReference type="NCBI Taxonomy" id="1802694"/>
    <lineage>
        <taxon>Bacteria</taxon>
        <taxon>Candidatus Yanofskyibacteriota</taxon>
    </lineage>
</organism>
<evidence type="ECO:0000313" key="5">
    <source>
        <dbReference type="Proteomes" id="UP000178227"/>
    </source>
</evidence>
<comment type="caution">
    <text evidence="4">The sequence shown here is derived from an EMBL/GenBank/DDBJ whole genome shotgun (WGS) entry which is preliminary data.</text>
</comment>
<dbReference type="STRING" id="1802694.A2918_03550"/>
<name>A0A1F8GCF7_9BACT</name>
<dbReference type="GO" id="GO:0006396">
    <property type="term" value="P:RNA processing"/>
    <property type="evidence" value="ECO:0007669"/>
    <property type="project" value="InterPro"/>
</dbReference>
<keyword evidence="1" id="KW-0489">Methyltransferase</keyword>
<dbReference type="AlphaFoldDB" id="A0A1F8GCF7"/>
<evidence type="ECO:0000313" key="4">
    <source>
        <dbReference type="EMBL" id="OGN23065.1"/>
    </source>
</evidence>
<dbReference type="Gene3D" id="3.40.1280.10">
    <property type="match status" value="1"/>
</dbReference>
<evidence type="ECO:0000256" key="2">
    <source>
        <dbReference type="ARBA" id="ARBA00022679"/>
    </source>
</evidence>
<dbReference type="GO" id="GO:0032259">
    <property type="term" value="P:methylation"/>
    <property type="evidence" value="ECO:0007669"/>
    <property type="project" value="UniProtKB-KW"/>
</dbReference>
<dbReference type="Proteomes" id="UP000178227">
    <property type="component" value="Unassembled WGS sequence"/>
</dbReference>
<keyword evidence="2" id="KW-0808">Transferase</keyword>
<dbReference type="InterPro" id="IPR029028">
    <property type="entry name" value="Alpha/beta_knot_MTases"/>
</dbReference>
<evidence type="ECO:0000259" key="3">
    <source>
        <dbReference type="Pfam" id="PF00588"/>
    </source>
</evidence>